<keyword evidence="8" id="KW-0735">Signal-anchor</keyword>
<dbReference type="EC" id="2.4.99.12" evidence="4 13"/>
<gene>
    <name evidence="16" type="ORF">SAMN02745724_00065</name>
</gene>
<dbReference type="InterPro" id="IPR001296">
    <property type="entry name" value="Glyco_trans_1"/>
</dbReference>
<evidence type="ECO:0000256" key="11">
    <source>
        <dbReference type="PIRSR" id="PIRSR639901-1"/>
    </source>
</evidence>
<dbReference type="Gene3D" id="3.40.50.11720">
    <property type="entry name" value="3-Deoxy-D-manno-octulosonic-acid transferase, N-terminal domain"/>
    <property type="match status" value="1"/>
</dbReference>
<dbReference type="Pfam" id="PF00534">
    <property type="entry name" value="Glycos_transf_1"/>
    <property type="match status" value="1"/>
</dbReference>
<feature type="domain" description="Glycosyl transferase family 1" evidence="14">
    <location>
        <begin position="259"/>
        <end position="409"/>
    </location>
</feature>
<feature type="site" description="Transition state stabilizer" evidence="12">
    <location>
        <position position="220"/>
    </location>
</feature>
<dbReference type="PANTHER" id="PTHR42755">
    <property type="entry name" value="3-DEOXY-MANNO-OCTULOSONATE CYTIDYLYLTRANSFERASE"/>
    <property type="match status" value="1"/>
</dbReference>
<evidence type="ECO:0000256" key="13">
    <source>
        <dbReference type="RuleBase" id="RU365103"/>
    </source>
</evidence>
<dbReference type="Pfam" id="PF04413">
    <property type="entry name" value="Glycos_transf_N"/>
    <property type="match status" value="1"/>
</dbReference>
<evidence type="ECO:0000256" key="9">
    <source>
        <dbReference type="ARBA" id="ARBA00031445"/>
    </source>
</evidence>
<dbReference type="GO" id="GO:0009245">
    <property type="term" value="P:lipid A biosynthetic process"/>
    <property type="evidence" value="ECO:0007669"/>
    <property type="project" value="TreeGrafter"/>
</dbReference>
<dbReference type="UniPathway" id="UPA00958"/>
<comment type="function">
    <text evidence="13">Involved in lipopolysaccharide (LPS) biosynthesis. Catalyzes the transfer of 3-deoxy-D-manno-octulosonate (Kdo) residue(s) from CMP-Kdo to lipid IV(A), the tetraacyldisaccharide-1,4'-bisphosphate precursor of lipid A.</text>
</comment>
<reference evidence="16 17" key="1">
    <citation type="submission" date="2016-10" db="EMBL/GenBank/DDBJ databases">
        <authorList>
            <person name="de Groot N.N."/>
        </authorList>
    </citation>
    <scope>NUCLEOTIDE SEQUENCE [LARGE SCALE GENOMIC DNA]</scope>
    <source>
        <strain evidence="16 17">DSM 6059</strain>
    </source>
</reference>
<keyword evidence="13" id="KW-0472">Membrane</keyword>
<keyword evidence="7 13" id="KW-0808">Transferase</keyword>
<comment type="pathway">
    <text evidence="2 13">Bacterial outer membrane biogenesis; LPS core biosynthesis.</text>
</comment>
<evidence type="ECO:0000256" key="3">
    <source>
        <dbReference type="ARBA" id="ARBA00006380"/>
    </source>
</evidence>
<dbReference type="STRING" id="1123010.SAMN02745724_00065"/>
<evidence type="ECO:0000256" key="1">
    <source>
        <dbReference type="ARBA" id="ARBA00004388"/>
    </source>
</evidence>
<dbReference type="PANTHER" id="PTHR42755:SF1">
    <property type="entry name" value="3-DEOXY-D-MANNO-OCTULOSONIC ACID TRANSFERASE, MITOCHONDRIAL-RELATED"/>
    <property type="match status" value="1"/>
</dbReference>
<name>A0A1I1DUF8_9GAMM</name>
<dbReference type="InterPro" id="IPR039901">
    <property type="entry name" value="Kdotransferase"/>
</dbReference>
<keyword evidence="13" id="KW-0812">Transmembrane</keyword>
<evidence type="ECO:0000256" key="4">
    <source>
        <dbReference type="ARBA" id="ARBA00012621"/>
    </source>
</evidence>
<keyword evidence="13" id="KW-1133">Transmembrane helix</keyword>
<evidence type="ECO:0000256" key="8">
    <source>
        <dbReference type="ARBA" id="ARBA00022968"/>
    </source>
</evidence>
<evidence type="ECO:0000256" key="12">
    <source>
        <dbReference type="PIRSR" id="PIRSR639901-2"/>
    </source>
</evidence>
<evidence type="ECO:0000256" key="6">
    <source>
        <dbReference type="ARBA" id="ARBA00022519"/>
    </source>
</evidence>
<evidence type="ECO:0000259" key="15">
    <source>
        <dbReference type="Pfam" id="PF04413"/>
    </source>
</evidence>
<dbReference type="Gene3D" id="3.40.50.2000">
    <property type="entry name" value="Glycogen Phosphorylase B"/>
    <property type="match status" value="1"/>
</dbReference>
<organism evidence="16 17">
    <name type="scientific">Pseudoalteromonas denitrificans DSM 6059</name>
    <dbReference type="NCBI Taxonomy" id="1123010"/>
    <lineage>
        <taxon>Bacteria</taxon>
        <taxon>Pseudomonadati</taxon>
        <taxon>Pseudomonadota</taxon>
        <taxon>Gammaproteobacteria</taxon>
        <taxon>Alteromonadales</taxon>
        <taxon>Pseudoalteromonadaceae</taxon>
        <taxon>Pseudoalteromonas</taxon>
    </lineage>
</organism>
<dbReference type="FunFam" id="3.40.50.2000:FF:000032">
    <property type="entry name" value="3-deoxy-D-manno-octulosonic acid transferase"/>
    <property type="match status" value="1"/>
</dbReference>
<proteinExistence type="inferred from homology"/>
<feature type="site" description="Transition state stabilizer" evidence="12">
    <location>
        <position position="142"/>
    </location>
</feature>
<keyword evidence="13" id="KW-1003">Cell membrane</keyword>
<evidence type="ECO:0000313" key="17">
    <source>
        <dbReference type="Proteomes" id="UP000198862"/>
    </source>
</evidence>
<dbReference type="GO" id="GO:0009244">
    <property type="term" value="P:lipopolysaccharide core region biosynthetic process"/>
    <property type="evidence" value="ECO:0007669"/>
    <property type="project" value="UniProtKB-UniRule"/>
</dbReference>
<evidence type="ECO:0000256" key="5">
    <source>
        <dbReference type="ARBA" id="ARBA00019077"/>
    </source>
</evidence>
<dbReference type="GO" id="GO:0043842">
    <property type="term" value="F:Kdo transferase activity"/>
    <property type="evidence" value="ECO:0007669"/>
    <property type="project" value="UniProtKB-EC"/>
</dbReference>
<comment type="catalytic activity">
    <reaction evidence="10 13">
        <text>lipid IVA (E. coli) + CMP-3-deoxy-beta-D-manno-octulosonate = alpha-Kdo-(2-&gt;6)-lipid IVA (E. coli) + CMP + H(+)</text>
        <dbReference type="Rhea" id="RHEA:28066"/>
        <dbReference type="ChEBI" id="CHEBI:15378"/>
        <dbReference type="ChEBI" id="CHEBI:58603"/>
        <dbReference type="ChEBI" id="CHEBI:60364"/>
        <dbReference type="ChEBI" id="CHEBI:60377"/>
        <dbReference type="ChEBI" id="CHEBI:85987"/>
        <dbReference type="EC" id="2.4.99.12"/>
    </reaction>
</comment>
<dbReference type="AlphaFoldDB" id="A0A1I1DUF8"/>
<dbReference type="InterPro" id="IPR038107">
    <property type="entry name" value="Glycos_transf_N_sf"/>
</dbReference>
<dbReference type="NCBIfam" id="NF004388">
    <property type="entry name" value="PRK05749.1-4"/>
    <property type="match status" value="1"/>
</dbReference>
<comment type="similarity">
    <text evidence="3">Belongs to the glycosyltransferase group 1 family. Glycosyltransferase 30 subfamily.</text>
</comment>
<feature type="domain" description="3-deoxy-D-manno-octulosonic-acid transferase N-terminal" evidence="15">
    <location>
        <begin position="44"/>
        <end position="223"/>
    </location>
</feature>
<accession>A0A1I1DUF8</accession>
<keyword evidence="13" id="KW-0448">Lipopolysaccharide biosynthesis</keyword>
<dbReference type="SUPFAM" id="SSF53756">
    <property type="entry name" value="UDP-Glycosyltransferase/glycogen phosphorylase"/>
    <property type="match status" value="1"/>
</dbReference>
<keyword evidence="6" id="KW-0997">Cell inner membrane</keyword>
<evidence type="ECO:0000256" key="7">
    <source>
        <dbReference type="ARBA" id="ARBA00022679"/>
    </source>
</evidence>
<dbReference type="FunFam" id="3.40.50.11720:FF:000001">
    <property type="entry name" value="3-deoxy-D-manno-octulosonic acid transferase"/>
    <property type="match status" value="1"/>
</dbReference>
<evidence type="ECO:0000313" key="16">
    <source>
        <dbReference type="EMBL" id="SFB78494.1"/>
    </source>
</evidence>
<dbReference type="GO" id="GO:0005886">
    <property type="term" value="C:plasma membrane"/>
    <property type="evidence" value="ECO:0007669"/>
    <property type="project" value="UniProtKB-SubCell"/>
</dbReference>
<protein>
    <recommendedName>
        <fullName evidence="5 13">3-deoxy-D-manno-octulosonic acid transferase</fullName>
        <shortName evidence="13">Kdo transferase</shortName>
        <ecNumber evidence="4 13">2.4.99.12</ecNumber>
    </recommendedName>
    <alternativeName>
        <fullName evidence="9 13">Lipid IV(A) 3-deoxy-D-manno-octulosonic acid transferase</fullName>
    </alternativeName>
</protein>
<dbReference type="Proteomes" id="UP000198862">
    <property type="component" value="Unassembled WGS sequence"/>
</dbReference>
<dbReference type="EMBL" id="FOLO01000001">
    <property type="protein sequence ID" value="SFB78494.1"/>
    <property type="molecule type" value="Genomic_DNA"/>
</dbReference>
<evidence type="ECO:0000259" key="14">
    <source>
        <dbReference type="Pfam" id="PF00534"/>
    </source>
</evidence>
<keyword evidence="17" id="KW-1185">Reference proteome</keyword>
<feature type="active site" description="Proton acceptor" evidence="11">
    <location>
        <position position="72"/>
    </location>
</feature>
<feature type="transmembrane region" description="Helical" evidence="13">
    <location>
        <begin position="15"/>
        <end position="34"/>
    </location>
</feature>
<sequence>MSAKLYFKILFMSRFLYSFLLYLLSPAILLHLWLRGKKSPDYRKRWHERFGFIANHNIKKNAIVFHCASVGEVVAATPLIKKIQHRYTQYPIVITCNTPTGTEQIKRSFDNSVEHVYLPLDFPDAIYRFLKHLKPKMVCILETELWPNLISQSNNRKIPLVVLNARLSEKSFLGYKKVAPLSKLIMNGITQLAAHDKIDAQRFVQLGLDKNKIHNTGSIKFDIQLDSKKQQESAKLKQQFSSKSPIWIAGSTHPGEDELLISAHKKLLKSHPDALLILVPRHPERFDAVAQLVKIDSLSMQKRSELNNKITSQVLLGDTMGELSSLYGAADVAFIAGSLIERGGHNPLEASAYGIPVITGPHIFNFLHVYPELLKQQGCLKISSIDELTPLLINLFSDTSFNQKVGKQGALFVEKNQGAIDKTIQIISEQLTLRHS</sequence>
<comment type="subcellular location">
    <subcellularLocation>
        <location evidence="1">Cell inner membrane</location>
        <topology evidence="1">Single-pass membrane protein</topology>
        <orientation evidence="1">Cytoplasmic side</orientation>
    </subcellularLocation>
    <subcellularLocation>
        <location evidence="13">Cell membrane</location>
    </subcellularLocation>
</comment>
<evidence type="ECO:0000256" key="10">
    <source>
        <dbReference type="ARBA" id="ARBA00049183"/>
    </source>
</evidence>
<evidence type="ECO:0000256" key="2">
    <source>
        <dbReference type="ARBA" id="ARBA00004713"/>
    </source>
</evidence>
<dbReference type="InterPro" id="IPR007507">
    <property type="entry name" value="Glycos_transf_N"/>
</dbReference>